<protein>
    <submittedName>
        <fullName evidence="3">ArsC family reductase</fullName>
    </submittedName>
</protein>
<name>A0A6P1NJT2_9PROT</name>
<evidence type="ECO:0000256" key="2">
    <source>
        <dbReference type="PROSITE-ProRule" id="PRU01282"/>
    </source>
</evidence>
<dbReference type="KEGG" id="bomb:GT348_01395"/>
<dbReference type="AlphaFoldDB" id="A0A6P1NJT2"/>
<dbReference type="PANTHER" id="PTHR30041:SF8">
    <property type="entry name" value="PROTEIN YFFB"/>
    <property type="match status" value="1"/>
</dbReference>
<dbReference type="PANTHER" id="PTHR30041">
    <property type="entry name" value="ARSENATE REDUCTASE"/>
    <property type="match status" value="1"/>
</dbReference>
<dbReference type="Gene3D" id="3.40.30.10">
    <property type="entry name" value="Glutaredoxin"/>
    <property type="match status" value="1"/>
</dbReference>
<evidence type="ECO:0000313" key="4">
    <source>
        <dbReference type="Proteomes" id="UP000463975"/>
    </source>
</evidence>
<evidence type="ECO:0000256" key="1">
    <source>
        <dbReference type="ARBA" id="ARBA00007198"/>
    </source>
</evidence>
<organism evidence="3 4">
    <name type="scientific">Aristophania vespae</name>
    <dbReference type="NCBI Taxonomy" id="2697033"/>
    <lineage>
        <taxon>Bacteria</taxon>
        <taxon>Pseudomonadati</taxon>
        <taxon>Pseudomonadota</taxon>
        <taxon>Alphaproteobacteria</taxon>
        <taxon>Acetobacterales</taxon>
        <taxon>Acetobacteraceae</taxon>
        <taxon>Aristophania</taxon>
    </lineage>
</organism>
<keyword evidence="4" id="KW-1185">Reference proteome</keyword>
<accession>A0A6P1NJT2</accession>
<dbReference type="InterPro" id="IPR006660">
    <property type="entry name" value="Arsenate_reductase-like"/>
</dbReference>
<dbReference type="SUPFAM" id="SSF52833">
    <property type="entry name" value="Thioredoxin-like"/>
    <property type="match status" value="1"/>
</dbReference>
<dbReference type="RefSeq" id="WP_160618199.1">
    <property type="nucleotide sequence ID" value="NZ_CP047652.1"/>
</dbReference>
<dbReference type="Pfam" id="PF03960">
    <property type="entry name" value="ArsC"/>
    <property type="match status" value="1"/>
</dbReference>
<dbReference type="EMBL" id="CP047652">
    <property type="protein sequence ID" value="QHI95121.1"/>
    <property type="molecule type" value="Genomic_DNA"/>
</dbReference>
<dbReference type="NCBIfam" id="NF008107">
    <property type="entry name" value="PRK10853.1"/>
    <property type="match status" value="1"/>
</dbReference>
<gene>
    <name evidence="3" type="ORF">GT348_01395</name>
</gene>
<dbReference type="PROSITE" id="PS51353">
    <property type="entry name" value="ARSC"/>
    <property type="match status" value="1"/>
</dbReference>
<dbReference type="Proteomes" id="UP000463975">
    <property type="component" value="Chromosome"/>
</dbReference>
<reference evidence="3 4" key="1">
    <citation type="submission" date="2020-01" db="EMBL/GenBank/DDBJ databases">
        <title>Genome sequencing of strain KACC 21507.</title>
        <authorList>
            <person name="Heo J."/>
            <person name="Kim S.-J."/>
            <person name="Kim J.-S."/>
            <person name="Hong S.-B."/>
            <person name="Kwon S.-W."/>
        </authorList>
    </citation>
    <scope>NUCLEOTIDE SEQUENCE [LARGE SCALE GENOMIC DNA]</scope>
    <source>
        <strain evidence="3 4">KACC 21507</strain>
    </source>
</reference>
<proteinExistence type="inferred from homology"/>
<evidence type="ECO:0000313" key="3">
    <source>
        <dbReference type="EMBL" id="QHI95121.1"/>
    </source>
</evidence>
<dbReference type="InterPro" id="IPR036249">
    <property type="entry name" value="Thioredoxin-like_sf"/>
</dbReference>
<sequence>MTPSVHIYGIKNCSTVKKALTWLTEHNISHVFHDFKKEGANKEKLAEWIKQVGWEALLNKRGTTFRKLSDEEKENLTQEKALSLMTEHPTLIKRPVIENSGVILGFSENVYTENFL</sequence>
<dbReference type="NCBIfam" id="TIGR01617">
    <property type="entry name" value="arsC_related"/>
    <property type="match status" value="1"/>
</dbReference>
<comment type="similarity">
    <text evidence="1 2">Belongs to the ArsC family.</text>
</comment>
<dbReference type="InterPro" id="IPR006504">
    <property type="entry name" value="Tscrpt_reg_Spx/MgsR"/>
</dbReference>
<dbReference type="CDD" id="cd03035">
    <property type="entry name" value="ArsC_Yffb"/>
    <property type="match status" value="1"/>
</dbReference>